<dbReference type="GO" id="GO:0030246">
    <property type="term" value="F:carbohydrate binding"/>
    <property type="evidence" value="ECO:0007669"/>
    <property type="project" value="UniProtKB-KW"/>
</dbReference>
<protein>
    <submittedName>
        <fullName evidence="1">Protein kinase-like domain, concanavalin A-like lectin/glucanase domain protein</fullName>
    </submittedName>
</protein>
<evidence type="ECO:0000313" key="1">
    <source>
        <dbReference type="EMBL" id="GFA83182.1"/>
    </source>
</evidence>
<accession>A0A699KA61</accession>
<reference evidence="1" key="1">
    <citation type="journal article" date="2019" name="Sci. Rep.">
        <title>Draft genome of Tanacetum cinerariifolium, the natural source of mosquito coil.</title>
        <authorList>
            <person name="Yamashiro T."/>
            <person name="Shiraishi A."/>
            <person name="Satake H."/>
            <person name="Nakayama K."/>
        </authorList>
    </citation>
    <scope>NUCLEOTIDE SEQUENCE</scope>
</reference>
<dbReference type="GO" id="GO:0016301">
    <property type="term" value="F:kinase activity"/>
    <property type="evidence" value="ECO:0007669"/>
    <property type="project" value="UniProtKB-KW"/>
</dbReference>
<dbReference type="AlphaFoldDB" id="A0A699KA61"/>
<proteinExistence type="predicted"/>
<organism evidence="1">
    <name type="scientific">Tanacetum cinerariifolium</name>
    <name type="common">Dalmatian daisy</name>
    <name type="synonym">Chrysanthemum cinerariifolium</name>
    <dbReference type="NCBI Taxonomy" id="118510"/>
    <lineage>
        <taxon>Eukaryota</taxon>
        <taxon>Viridiplantae</taxon>
        <taxon>Streptophyta</taxon>
        <taxon>Embryophyta</taxon>
        <taxon>Tracheophyta</taxon>
        <taxon>Spermatophyta</taxon>
        <taxon>Magnoliopsida</taxon>
        <taxon>eudicotyledons</taxon>
        <taxon>Gunneridae</taxon>
        <taxon>Pentapetalae</taxon>
        <taxon>asterids</taxon>
        <taxon>campanulids</taxon>
        <taxon>Asterales</taxon>
        <taxon>Asteraceae</taxon>
        <taxon>Asteroideae</taxon>
        <taxon>Anthemideae</taxon>
        <taxon>Anthemidinae</taxon>
        <taxon>Tanacetum</taxon>
    </lineage>
</organism>
<keyword evidence="1" id="KW-0430">Lectin</keyword>
<name>A0A699KA61_TANCI</name>
<comment type="caution">
    <text evidence="1">The sequence shown here is derived from an EMBL/GenBank/DDBJ whole genome shotgun (WGS) entry which is preliminary data.</text>
</comment>
<feature type="non-terminal residue" evidence="1">
    <location>
        <position position="391"/>
    </location>
</feature>
<gene>
    <name evidence="1" type="ORF">Tci_655154</name>
</gene>
<sequence>MSNPVPRRTIDQSAGGKLRDLNPEESWAILEDLALYDNESWNDPRDFAKSVKAITLPQDVPSTSDHRLIELENQNCMEIPEQAFVECASSHINKMGSKRSEEIKEKGQKEDGMETNIEVEEVIKEEESEFETDEEVEGIFDDEEEDEGDERFNLFPTIKELSHHKWLLKHPRPPWVKVKVKAKSPNNIKISCMIGNIFKRHAYIDLESPITIMSRHQHNKIMTYGIRSRQNPSKPNKISNFVGRVKHIKNFIGSLTYKCDFMILEDTSSTIDRHLEEMVFRKPFIDETGLVYSKENKTVMFKQGDEKITLKIPYTIEIFKKIPLKVCCILPAHNRCCSLIKVSVGCQKLGHLAAMLGCAKTKVVTWDDLTFKLITLGWNVKHEIFCKNVDP</sequence>
<dbReference type="EMBL" id="BKCJ010496401">
    <property type="protein sequence ID" value="GFA83182.1"/>
    <property type="molecule type" value="Genomic_DNA"/>
</dbReference>
<keyword evidence="1" id="KW-0808">Transferase</keyword>
<keyword evidence="1" id="KW-0418">Kinase</keyword>